<comment type="caution">
    <text evidence="3">The sequence shown here is derived from an EMBL/GenBank/DDBJ whole genome shotgun (WGS) entry which is preliminary data.</text>
</comment>
<evidence type="ECO:0000313" key="3">
    <source>
        <dbReference type="EMBL" id="OMH78536.1"/>
    </source>
</evidence>
<feature type="region of interest" description="Disordered" evidence="1">
    <location>
        <begin position="697"/>
        <end position="729"/>
    </location>
</feature>
<gene>
    <name evidence="4" type="ORF">AX774_g1225</name>
    <name evidence="3" type="ORF">AX774_g8067</name>
</gene>
<dbReference type="InterPro" id="IPR048627">
    <property type="entry name" value="Sec10_HB"/>
</dbReference>
<dbReference type="GO" id="GO:0006893">
    <property type="term" value="P:Golgi to plasma membrane transport"/>
    <property type="evidence" value="ECO:0007669"/>
    <property type="project" value="TreeGrafter"/>
</dbReference>
<name>A0A1R1PC43_ZANCU</name>
<dbReference type="PANTHER" id="PTHR12100">
    <property type="entry name" value="SEC10"/>
    <property type="match status" value="1"/>
</dbReference>
<feature type="domain" description="Exocyst complex component Sec10-like alpha-helical bundle" evidence="2">
    <location>
        <begin position="788"/>
        <end position="1213"/>
    </location>
</feature>
<dbReference type="Proteomes" id="UP000188320">
    <property type="component" value="Unassembled WGS sequence"/>
</dbReference>
<feature type="compositionally biased region" description="Polar residues" evidence="1">
    <location>
        <begin position="799"/>
        <end position="809"/>
    </location>
</feature>
<dbReference type="EMBL" id="LSSK01000101">
    <property type="protein sequence ID" value="OMH85242.1"/>
    <property type="molecule type" value="Genomic_DNA"/>
</dbReference>
<dbReference type="InterPro" id="IPR009976">
    <property type="entry name" value="Sec10-like"/>
</dbReference>
<organism evidence="3 5">
    <name type="scientific">Zancudomyces culisetae</name>
    <name type="common">Gut fungus</name>
    <name type="synonym">Smittium culisetae</name>
    <dbReference type="NCBI Taxonomy" id="1213189"/>
    <lineage>
        <taxon>Eukaryota</taxon>
        <taxon>Fungi</taxon>
        <taxon>Fungi incertae sedis</taxon>
        <taxon>Zoopagomycota</taxon>
        <taxon>Kickxellomycotina</taxon>
        <taxon>Harpellomycetes</taxon>
        <taxon>Harpellales</taxon>
        <taxon>Legeriomycetaceae</taxon>
        <taxon>Zancudomyces</taxon>
    </lineage>
</organism>
<dbReference type="AlphaFoldDB" id="A0A1R1PC43"/>
<dbReference type="Pfam" id="PF07393">
    <property type="entry name" value="Sec10_HB"/>
    <property type="match status" value="1"/>
</dbReference>
<dbReference type="GO" id="GO:0006887">
    <property type="term" value="P:exocytosis"/>
    <property type="evidence" value="ECO:0007669"/>
    <property type="project" value="TreeGrafter"/>
</dbReference>
<feature type="region of interest" description="Disordered" evidence="1">
    <location>
        <begin position="131"/>
        <end position="169"/>
    </location>
</feature>
<evidence type="ECO:0000256" key="1">
    <source>
        <dbReference type="SAM" id="MobiDB-lite"/>
    </source>
</evidence>
<feature type="compositionally biased region" description="Polar residues" evidence="1">
    <location>
        <begin position="712"/>
        <end position="722"/>
    </location>
</feature>
<evidence type="ECO:0000259" key="2">
    <source>
        <dbReference type="Pfam" id="PF07393"/>
    </source>
</evidence>
<dbReference type="EMBL" id="LSSK01001904">
    <property type="protein sequence ID" value="OMH78536.1"/>
    <property type="molecule type" value="Genomic_DNA"/>
</dbReference>
<keyword evidence="5" id="KW-1185">Reference proteome</keyword>
<reference evidence="3" key="2">
    <citation type="submission" date="2017-01" db="EMBL/GenBank/DDBJ databases">
        <authorList>
            <person name="Mah S.A."/>
            <person name="Swanson W.J."/>
            <person name="Moy G.W."/>
            <person name="Vacquier V.D."/>
        </authorList>
    </citation>
    <scope>NUCLEOTIDE SEQUENCE [LARGE SCALE GENOMIC DNA]</scope>
    <source>
        <strain evidence="3">COL-18-3</strain>
    </source>
</reference>
<dbReference type="GO" id="GO:0000145">
    <property type="term" value="C:exocyst"/>
    <property type="evidence" value="ECO:0007669"/>
    <property type="project" value="TreeGrafter"/>
</dbReference>
<reference evidence="5" key="1">
    <citation type="submission" date="2017-01" db="EMBL/GenBank/DDBJ databases">
        <authorList>
            <person name="Wang Y."/>
            <person name="White M."/>
            <person name="Kvist S."/>
            <person name="Moncalvo J.-M."/>
        </authorList>
    </citation>
    <scope>NUCLEOTIDE SEQUENCE [LARGE SCALE GENOMIC DNA]</scope>
    <source>
        <strain evidence="5">COL-18-3</strain>
    </source>
</reference>
<sequence>MTDDGGSGTILGQNFVADIFNMNKEKKKVSKYEMFLHNRERKRELEKARTNDERVSKYNFDRGFDWLMGKEVDGEWWHESPVTLTGNKSINLEFQEFEEFEDILEGLSDDDYENGEENKKAEEPVGKLIDTQDDQEGVAHTKKIDKKATETREVPSLSQSGKDGGSFKKTRGYKPLGVLKGSSRNKSKIVQWGRLPPRVLANISVYLDVEDCVEVFRARKLWYHQFLQRDGPYGGILWRLMLGRMGWRCIRLRIEGMKEKIVWDAPSCMWSLLKRVWGVKNCNELTELVEESAYHVFRALYRYYIRGYVGIIKPGGNGLKKKISQVLGMRESNKKLLIDLAEEIEQYMWFGRGLFHRKSTQINKKLLSIVHGIEEDLLEELIYYYNKDMSAQAQVYARILSKIRQGESFVRYYLNTNELLESGWDEAAEEVKAIYDDEDYDMGEFSIDPECVDLGCINSQKSKKESIEHQLVRISENITDAESYEGFLAYLTSVLVLEAYKLQKNLGMGSLVQKTICSLVLELFQRERLVGRVFERIFDQQNFVGAESSEFLKTIADIVALGFEVSQKWCSGVCLLECDNRSSSELRKKQDGIIKSLGSEAKHFVFAVPSEIGKKAVFSSISEKQVLYYLSVERNNLMRGWSAALEWHTSGMKAILQSAAKASDQMIFFTTKVWNTVKDPSLRFRSAIAILESGGSGGAGGGESNLPDTPPNIKSKTNMDGTDSSKDGVSRGTMRFKKFIRTFKFSEHSKNIEKYKTFITFTFLKRLGVTDEDIRSGVKSELIDLLFKFSEENSVKLGENNSSNGGKQPQNDHHSSFSENTPGSSDAANFLGFGKVELNVPLCLSMILFTHDAIMRIMLFTSANQDSDFYKWAKESIENTFCGLLNSIGYKHIKPAFDNIISELRQLQSQIGSLSAIIPKTSGSSSDFGAGEKSTALDLFRTKSKSFQNSKIQLLIQDFDTSIGIDLVISKRITELVSMYELLFFELVNMSDLILSLIEVYYKLVITLVVDEMDFLSLVNQEKRALERVLDDSVVLGVDCIIETIMRQVENVLNTQQKPEDYCPAMNISLQLKPTIACVRAVQMLTESADIISMLTLSQKALGNVYLAEIGHRLFSILTEHIKRFSISQPGGFQLIADLNLYSDFVNTEIVNGEISEKFKALLDLANCFILAPKDLRDFLKDLYSRSKTFDSVFRGEEVYEFVARRSDYARIRNLIEGYCDFM</sequence>
<proteinExistence type="predicted"/>
<dbReference type="OrthoDB" id="5554140at2759"/>
<accession>A0A1R1PC43</accession>
<evidence type="ECO:0000313" key="5">
    <source>
        <dbReference type="Proteomes" id="UP000188320"/>
    </source>
</evidence>
<dbReference type="PANTHER" id="PTHR12100:SF1">
    <property type="entry name" value="RECYCLIN-1"/>
    <property type="match status" value="1"/>
</dbReference>
<evidence type="ECO:0000313" key="4">
    <source>
        <dbReference type="EMBL" id="OMH85242.1"/>
    </source>
</evidence>
<protein>
    <submittedName>
        <fullName evidence="3">Recyclin-1</fullName>
    </submittedName>
</protein>
<feature type="region of interest" description="Disordered" evidence="1">
    <location>
        <begin position="797"/>
        <end position="823"/>
    </location>
</feature>